<feature type="transmembrane region" description="Helical" evidence="1">
    <location>
        <begin position="7"/>
        <end position="27"/>
    </location>
</feature>
<keyword evidence="3" id="KW-1185">Reference proteome</keyword>
<name>A0A067DIF9_CITSI</name>
<dbReference type="AlphaFoldDB" id="A0A067DIF9"/>
<gene>
    <name evidence="2" type="ORF">CISIN_1g035244mg</name>
</gene>
<dbReference type="EMBL" id="KK787430">
    <property type="protein sequence ID" value="KDO38792.1"/>
    <property type="molecule type" value="Genomic_DNA"/>
</dbReference>
<evidence type="ECO:0000256" key="1">
    <source>
        <dbReference type="SAM" id="Phobius"/>
    </source>
</evidence>
<sequence>METFLDIISAIVFGLLLVFFLLVFTPLGDSLVASGRQALLNRDAAIAVDLPWRNQSKDEVVVPPPARQS</sequence>
<evidence type="ECO:0000313" key="3">
    <source>
        <dbReference type="Proteomes" id="UP000027120"/>
    </source>
</evidence>
<keyword evidence="1" id="KW-0472">Membrane</keyword>
<protein>
    <submittedName>
        <fullName evidence="2">Uncharacterized protein</fullName>
    </submittedName>
</protein>
<reference evidence="2 3" key="1">
    <citation type="submission" date="2014-04" db="EMBL/GenBank/DDBJ databases">
        <authorList>
            <consortium name="International Citrus Genome Consortium"/>
            <person name="Gmitter F."/>
            <person name="Chen C."/>
            <person name="Farmerie W."/>
            <person name="Harkins T."/>
            <person name="Desany B."/>
            <person name="Mohiuddin M."/>
            <person name="Kodira C."/>
            <person name="Borodovsky M."/>
            <person name="Lomsadze A."/>
            <person name="Burns P."/>
            <person name="Jenkins J."/>
            <person name="Prochnik S."/>
            <person name="Shu S."/>
            <person name="Chapman J."/>
            <person name="Pitluck S."/>
            <person name="Schmutz J."/>
            <person name="Rokhsar D."/>
        </authorList>
    </citation>
    <scope>NUCLEOTIDE SEQUENCE</scope>
</reference>
<accession>A0A067DIF9</accession>
<keyword evidence="1" id="KW-0812">Transmembrane</keyword>
<evidence type="ECO:0000313" key="2">
    <source>
        <dbReference type="EMBL" id="KDO38792.1"/>
    </source>
</evidence>
<dbReference type="Proteomes" id="UP000027120">
    <property type="component" value="Unassembled WGS sequence"/>
</dbReference>
<organism evidence="2 3">
    <name type="scientific">Citrus sinensis</name>
    <name type="common">Sweet orange</name>
    <name type="synonym">Citrus aurantium var. sinensis</name>
    <dbReference type="NCBI Taxonomy" id="2711"/>
    <lineage>
        <taxon>Eukaryota</taxon>
        <taxon>Viridiplantae</taxon>
        <taxon>Streptophyta</taxon>
        <taxon>Embryophyta</taxon>
        <taxon>Tracheophyta</taxon>
        <taxon>Spermatophyta</taxon>
        <taxon>Magnoliopsida</taxon>
        <taxon>eudicotyledons</taxon>
        <taxon>Gunneridae</taxon>
        <taxon>Pentapetalae</taxon>
        <taxon>rosids</taxon>
        <taxon>malvids</taxon>
        <taxon>Sapindales</taxon>
        <taxon>Rutaceae</taxon>
        <taxon>Aurantioideae</taxon>
        <taxon>Citrus</taxon>
    </lineage>
</organism>
<proteinExistence type="predicted"/>
<keyword evidence="1" id="KW-1133">Transmembrane helix</keyword>